<evidence type="ECO:0000313" key="2">
    <source>
        <dbReference type="Proteomes" id="UP000186176"/>
    </source>
</evidence>
<gene>
    <name evidence="1" type="ORF">cubi_03219</name>
</gene>
<dbReference type="OrthoDB" id="342277at2759"/>
<dbReference type="RefSeq" id="XP_028876239.1">
    <property type="nucleotide sequence ID" value="XM_029020232.1"/>
</dbReference>
<dbReference type="Proteomes" id="UP000186176">
    <property type="component" value="Unassembled WGS sequence"/>
</dbReference>
<keyword evidence="2" id="KW-1185">Reference proteome</keyword>
<dbReference type="VEuPathDB" id="CryptoDB:cubi_03219"/>
<reference evidence="1 2" key="1">
    <citation type="submission" date="2016-10" db="EMBL/GenBank/DDBJ databases">
        <title>Reductive evolution of mitochondrial metabolism and differential evolution of invasion-related proteins in Cryptosporidium.</title>
        <authorList>
            <person name="Liu S."/>
            <person name="Roellig D.M."/>
            <person name="Guo Y."/>
            <person name="Li N."/>
            <person name="Frace M.A."/>
            <person name="Tang K."/>
            <person name="Zhang L."/>
            <person name="Feng Y."/>
            <person name="Xiao L."/>
        </authorList>
    </citation>
    <scope>NUCLEOTIDE SEQUENCE [LARGE SCALE GENOMIC DNA]</scope>
    <source>
        <strain evidence="1">39726</strain>
    </source>
</reference>
<sequence>MSFRLESGNLELVRKVGVSNQEAELLEHINGALKSITSRIQEGDTQVKIRGCKELLKLIAAIKQDVLGDFPSALLVLDLELWELLINSLNSCCCQSASETASKALFPGFYEISSTDGYMGSSCCVVLKEKILELLEEMVQIVNELFTRNKIYYDNLSEIELYTLKLAETIVPNLVCSSLKSSISSHCECKLEPLVSISFIIQERISTYSEMLMKESRLWSALFRLLMGCNYLNSNVIGIKKRVLLKQNKSEIKVVDFSVNNLRFLDSAQRLCSTFTKFNFLNDNKGHKYFSLLAIGDIFSQFINYVSTILKIVYFEDVEMRNNKLDFLLNQKFDINIESYVDYSEGSESSNKTAEINEMDVLENIEEIENFYRESTPLNIRMNSYESESRKMQEAEVNHNQQKDAFETNSLMSCIVFLLGNEKIIEFDSFRIINSDSIRFTILNVLESLFQSSDLASLDSVTMISQTLFVYDFISLLYPNDPNYYLENQIEPKFSYIEKFAERFVKSPNHIVASIIYILRSESSKESISRHLSVLFNCLFNLKNSPLENLIPITLGYLFDFLCQESHGLKNLTYLFDTLIEKLSDECLHAYSPLVWISKAIAFHVTLDQNEKTIPNASQIISSLRSFLSKWAQVSEIMISSPSIQCYQSRLRGIRRSILYCSLIMSGVREKLEVENLTDLYMVSMMLASIIRNRSSRRTSTLQLIDLLSKSKNFSKDDLDLEIVLNNLDLVERKWNLNTKHVFFSKFVLVDLDRDETNIYEPQAYEEAHSVNFKMEISRKNEQSAFISADNPSFSVLKTPDTFHLSKLLTAIKNPRIQTQIKISALKTLTESLTSSKISCKVFCIYLDELVKILMQLNCKSFCVKKQSAESNLGDDSIFGISELILIEEDSLFYHLSVALNALFISRSYRQDLLEYLAASYSIMLIHHLSFWIFSSSEECRCSSFSLITTILIIIIKTGVILDTANIDSPDDSELDKTITHLSVSTLAQKLLILPTSIKETKEYKEIYEEDLYENNELNSLPIFDNRKTDSFKPLVSQKSILQGIWRILWDLERLFRKRFKQTNSLSLGEVLYSVFSLSFPWTKMTSQAIYLENGISKIKDGIDSVLSKLIMLLGQNNPEYLSEIEKYSDLINAQSRNIDIKMLAALKVIHSTLSSFQLVNTNSFSESLSKYSAFIVVILSYFNNYFRDKEGDLVGTIRPKISFGIFDTIYLCLDSCNGALCELLFEVLPNNIQWSFIVLQVPKLIDPLNSVYSPTSMLLVTKLLSRMPLKRWFEEDPKYSLECLKLLILNKSLLCNRELPDLLLCTQSFQDSYFVKKVLSIFEKISVFESPNHPINIFLQKNILKWLLCVGLVSSSFEVQAKIWNLKLVLLDKWDNEYSHNAYSVISNFRVPNNVENTEFSEQVSWGFIFSRSIKSLNHLINIMSYSELKDSNSIESSIKWRNMEFFEYFTNLLRFLDVSLGIHHKPIEINSNKNIDHVDGEIQLVMTTFSESIEIVAEEVITPFLKLISIQDSRIERERFLFTNLMFGFLCKLSRFLPLSAFVFQKLADNLSLFSASLNELFHLEMGTNNSLLQIQLILCIINTNPSCHGLLQEHLANIMNKISLKEMSYEQMNRLLSFLLSLFDKGIKNQEICLRLLENMSSMCNEILLRMSEMLSMLKSGAELPLEIMPSLNLDKNNYLLMGVSLLFVKISQTALLEGSSVFSDKKLRVEIIYSLIVGVEISSKISITSEFLTGSISLEQINSLQESLALLVSTLLNFSSSDLFDSIEDEPKRELFKHAFRIWENFIYLISFYYKIQKSYSEELDHDFPSKMNNKKEFYKEISLCIQYYIQVITMDIFTELITNNINDFSPEKFTDDLKNIWLFINNQEENGSNLSYPVLYFSSFLYKIKVRSSGSSDLGDWNKKFNKSFFRTGLLDFILLKTSESLVEIREICLGELRSCTIASLRAMATQNKNLSKFNGNVFLSQTCCLFQLLKMLGLFLAEFENYHNLLTSNKMKPLLNFTLESLALLSCVSKQLEAELERNNPSGFESCIRVWWKYTCKVTGEIQDIEHFSYMITQIITLILCCSSQIIPISETQITNITQGTNPVPLSDLARSQSQGSARFHDLFINLLDTESSVGLRLRRGVSRLPIEINEENGSLMSNVTKMELSKLDGIDIKINPKKSRALLDSIVLNDSAPISIKCGVLKLFLSLALSSSKKKFIKQWKADELSEKLKILSILEKARKLRSYEFLVLSLALLELLLSFNPNQVVSSINLGRKPQRLYTDSQCNSIVTSLELLRAEADTFENLDLNSRTYPIIQDLFNKCFTLLKNIEN</sequence>
<accession>A0A1J4MP27</accession>
<comment type="caution">
    <text evidence="1">The sequence shown here is derived from an EMBL/GenBank/DDBJ whole genome shotgun (WGS) entry which is preliminary data.</text>
</comment>
<organism evidence="1 2">
    <name type="scientific">Cryptosporidium ubiquitum</name>
    <dbReference type="NCBI Taxonomy" id="857276"/>
    <lineage>
        <taxon>Eukaryota</taxon>
        <taxon>Sar</taxon>
        <taxon>Alveolata</taxon>
        <taxon>Apicomplexa</taxon>
        <taxon>Conoidasida</taxon>
        <taxon>Coccidia</taxon>
        <taxon>Eucoccidiorida</taxon>
        <taxon>Eimeriorina</taxon>
        <taxon>Cryptosporidiidae</taxon>
        <taxon>Cryptosporidium</taxon>
    </lineage>
</organism>
<evidence type="ECO:0000313" key="1">
    <source>
        <dbReference type="EMBL" id="OII75203.1"/>
    </source>
</evidence>
<dbReference type="EMBL" id="LRBP01000004">
    <property type="protein sequence ID" value="OII75203.1"/>
    <property type="molecule type" value="Genomic_DNA"/>
</dbReference>
<proteinExistence type="predicted"/>
<dbReference type="GeneID" id="39980011"/>
<protein>
    <submittedName>
        <fullName evidence="1">Uncharacterized protein</fullName>
    </submittedName>
</protein>
<name>A0A1J4MP27_9CRYT</name>